<reference evidence="2 3" key="1">
    <citation type="submission" date="2015-04" db="EMBL/GenBank/DDBJ databases">
        <authorList>
            <person name="Syromyatnikov M.Y."/>
            <person name="Popov V.N."/>
        </authorList>
    </citation>
    <scope>NUCLEOTIDE SEQUENCE [LARGE SCALE GENOMIC DNA]</scope>
    <source>
        <strain evidence="2">WF-38-12</strain>
    </source>
</reference>
<dbReference type="EMBL" id="CVMT01000019">
    <property type="protein sequence ID" value="CRG92814.1"/>
    <property type="molecule type" value="Genomic_DNA"/>
</dbReference>
<dbReference type="Proteomes" id="UP000054383">
    <property type="component" value="Unassembled WGS sequence"/>
</dbReference>
<evidence type="ECO:0000313" key="3">
    <source>
        <dbReference type="Proteomes" id="UP000054383"/>
    </source>
</evidence>
<feature type="region of interest" description="Disordered" evidence="1">
    <location>
        <begin position="178"/>
        <end position="235"/>
    </location>
</feature>
<organism evidence="2 3">
    <name type="scientific">Talaromyces islandicus</name>
    <name type="common">Penicillium islandicum</name>
    <dbReference type="NCBI Taxonomy" id="28573"/>
    <lineage>
        <taxon>Eukaryota</taxon>
        <taxon>Fungi</taxon>
        <taxon>Dikarya</taxon>
        <taxon>Ascomycota</taxon>
        <taxon>Pezizomycotina</taxon>
        <taxon>Eurotiomycetes</taxon>
        <taxon>Eurotiomycetidae</taxon>
        <taxon>Eurotiales</taxon>
        <taxon>Trichocomaceae</taxon>
        <taxon>Talaromyces</taxon>
        <taxon>Talaromyces sect. Islandici</taxon>
    </lineage>
</organism>
<accession>A0A0U1MB17</accession>
<feature type="compositionally biased region" description="Basic and acidic residues" evidence="1">
    <location>
        <begin position="204"/>
        <end position="214"/>
    </location>
</feature>
<protein>
    <submittedName>
        <fullName evidence="2">Uncharacterized protein</fullName>
    </submittedName>
</protein>
<proteinExistence type="predicted"/>
<sequence length="235" mass="24829">MASQKPASTASPQAGHCTAGPGCGKTRCEGGGSDSQAVSVRVEGTGSAMGTVSACRLRGWSGFLGPAVMCRWRTTPGSIPRTRVSDHSPFAGPVPVAGYTRPSSSHEMAVGILQMTPKVQDGDERGGGAVPGLERRPLHALSWYSAVTVLAIRQVVYPPFQWLSTRRDRAAGAECLQTGNVGHRGPSPRQGLHIIPHRPRLGRPRGDLEEERTRQSSPFGNEVAAAVNDDPMMTG</sequence>
<keyword evidence="3" id="KW-1185">Reference proteome</keyword>
<dbReference type="AlphaFoldDB" id="A0A0U1MB17"/>
<gene>
    <name evidence="2" type="ORF">PISL3812_09883</name>
</gene>
<evidence type="ECO:0000313" key="2">
    <source>
        <dbReference type="EMBL" id="CRG92814.1"/>
    </source>
</evidence>
<name>A0A0U1MB17_TALIS</name>
<evidence type="ECO:0000256" key="1">
    <source>
        <dbReference type="SAM" id="MobiDB-lite"/>
    </source>
</evidence>